<dbReference type="Gene3D" id="1.10.260.40">
    <property type="entry name" value="lambda repressor-like DNA-binding domains"/>
    <property type="match status" value="1"/>
</dbReference>
<organism evidence="2 3">
    <name type="scientific">Lysobacter stagni</name>
    <dbReference type="NCBI Taxonomy" id="3045172"/>
    <lineage>
        <taxon>Bacteria</taxon>
        <taxon>Pseudomonadati</taxon>
        <taxon>Pseudomonadota</taxon>
        <taxon>Gammaproteobacteria</taxon>
        <taxon>Lysobacterales</taxon>
        <taxon>Lysobacteraceae</taxon>
        <taxon>Lysobacter</taxon>
    </lineage>
</organism>
<reference evidence="2 3" key="1">
    <citation type="submission" date="2023-05" db="EMBL/GenBank/DDBJ databases">
        <title>Lysobacter sp. strain LF1 Genome sequencing and assembly.</title>
        <authorList>
            <person name="Jung Y."/>
        </authorList>
    </citation>
    <scope>NUCLEOTIDE SEQUENCE [LARGE SCALE GENOMIC DNA]</scope>
    <source>
        <strain evidence="2 3">LF1</strain>
    </source>
</reference>
<dbReference type="RefSeq" id="WP_283214249.1">
    <property type="nucleotide sequence ID" value="NZ_JASGBI010000002.1"/>
</dbReference>
<protein>
    <submittedName>
        <fullName evidence="2">Helix-turn-helix transcriptional regulator</fullName>
    </submittedName>
</protein>
<dbReference type="PROSITE" id="PS50943">
    <property type="entry name" value="HTH_CROC1"/>
    <property type="match status" value="1"/>
</dbReference>
<dbReference type="CDD" id="cd00093">
    <property type="entry name" value="HTH_XRE"/>
    <property type="match status" value="1"/>
</dbReference>
<gene>
    <name evidence="2" type="ORF">QLQ15_17835</name>
</gene>
<dbReference type="InterPro" id="IPR010982">
    <property type="entry name" value="Lambda_DNA-bd_dom_sf"/>
</dbReference>
<dbReference type="SMART" id="SM00530">
    <property type="entry name" value="HTH_XRE"/>
    <property type="match status" value="1"/>
</dbReference>
<evidence type="ECO:0000313" key="2">
    <source>
        <dbReference type="EMBL" id="MDI9240768.1"/>
    </source>
</evidence>
<dbReference type="InterPro" id="IPR001387">
    <property type="entry name" value="Cro/C1-type_HTH"/>
</dbReference>
<feature type="domain" description="HTH cro/C1-type" evidence="1">
    <location>
        <begin position="24"/>
        <end position="64"/>
    </location>
</feature>
<evidence type="ECO:0000313" key="3">
    <source>
        <dbReference type="Proteomes" id="UP001321580"/>
    </source>
</evidence>
<dbReference type="SUPFAM" id="SSF47413">
    <property type="entry name" value="lambda repressor-like DNA-binding domains"/>
    <property type="match status" value="1"/>
</dbReference>
<dbReference type="Proteomes" id="UP001321580">
    <property type="component" value="Unassembled WGS sequence"/>
</dbReference>
<proteinExistence type="predicted"/>
<dbReference type="EMBL" id="JASGBI010000002">
    <property type="protein sequence ID" value="MDI9240768.1"/>
    <property type="molecule type" value="Genomic_DNA"/>
</dbReference>
<accession>A0ABT6XLE7</accession>
<comment type="caution">
    <text evidence="2">The sequence shown here is derived from an EMBL/GenBank/DDBJ whole genome shotgun (WGS) entry which is preliminary data.</text>
</comment>
<keyword evidence="3" id="KW-1185">Reference proteome</keyword>
<dbReference type="Pfam" id="PF13560">
    <property type="entry name" value="HTH_31"/>
    <property type="match status" value="1"/>
</dbReference>
<name>A0ABT6XLE7_9GAMM</name>
<evidence type="ECO:0000259" key="1">
    <source>
        <dbReference type="PROSITE" id="PS50943"/>
    </source>
</evidence>
<sequence>MSELKDRAIEARLAAGVDTPAEWARRLGVKPAAIYQIESGKTRSLKANTLAQMARLSGLDPEYIRTGRPGAPTAPAKGAQLGGLIDTQLFLYADEIVRHEERMQGADFPSADRMIRLIAMYNLAIEHGGVIPRGKLIEIAHAAYRRNPEANESSDEPVDPKAGST</sequence>